<gene>
    <name evidence="2" type="ORF">SAMN00777080_0438</name>
</gene>
<feature type="domain" description="Outer membrane protein beta-barrel" evidence="1">
    <location>
        <begin position="79"/>
        <end position="232"/>
    </location>
</feature>
<protein>
    <submittedName>
        <fullName evidence="2">Probable protein-translocating porin PorT (TC 1.B.44.1.1)</fullName>
    </submittedName>
</protein>
<reference evidence="3" key="1">
    <citation type="submission" date="2017-04" db="EMBL/GenBank/DDBJ databases">
        <authorList>
            <person name="Varghese N."/>
            <person name="Submissions S."/>
        </authorList>
    </citation>
    <scope>NUCLEOTIDE SEQUENCE [LARGE SCALE GENOMIC DNA]</scope>
    <source>
        <strain evidence="3">DSM 16537</strain>
    </source>
</reference>
<dbReference type="InterPro" id="IPR025665">
    <property type="entry name" value="Beta-barrel_OMP_2"/>
</dbReference>
<accession>A0A1W2GZD0</accession>
<sequence length="261" mass="30277">MQTAHIRHQFYIYRRKVSFSILGIFFLISQASGQSRFNEISAAGQDDKLISYGFFLAAHTNYWQLKYSDAFLDPSNSSLNDIQSIIPVFTPGFSLGFLMTFRLHDQLNILLTPKIGFYEFRTDVNYFEGLPPSNNQDIPVITRRQTYLNEATMVEIPLLFKYKAQRFNNSRMFFTGGGSAMFRTKDQDEADIEDIATLGTDITVDLGIGFDLYFKYFKFSPEVRFSHGLLNMYRPEQTNPAFRDAISELRRKSITLYLHFQ</sequence>
<evidence type="ECO:0000313" key="3">
    <source>
        <dbReference type="Proteomes" id="UP000192333"/>
    </source>
</evidence>
<dbReference type="RefSeq" id="WP_084123353.1">
    <property type="nucleotide sequence ID" value="NZ_LT838813.1"/>
</dbReference>
<dbReference type="Proteomes" id="UP000192333">
    <property type="component" value="Chromosome I"/>
</dbReference>
<dbReference type="EMBL" id="LT838813">
    <property type="protein sequence ID" value="SMD41904.1"/>
    <property type="molecule type" value="Genomic_DNA"/>
</dbReference>
<dbReference type="OrthoDB" id="1467485at2"/>
<organism evidence="2 3">
    <name type="scientific">Aquiflexum balticum DSM 16537</name>
    <dbReference type="NCBI Taxonomy" id="758820"/>
    <lineage>
        <taxon>Bacteria</taxon>
        <taxon>Pseudomonadati</taxon>
        <taxon>Bacteroidota</taxon>
        <taxon>Cytophagia</taxon>
        <taxon>Cytophagales</taxon>
        <taxon>Cyclobacteriaceae</taxon>
        <taxon>Aquiflexum</taxon>
    </lineage>
</organism>
<proteinExistence type="predicted"/>
<dbReference type="Pfam" id="PF13568">
    <property type="entry name" value="OMP_b-brl_2"/>
    <property type="match status" value="1"/>
</dbReference>
<dbReference type="AlphaFoldDB" id="A0A1W2GZD0"/>
<evidence type="ECO:0000313" key="2">
    <source>
        <dbReference type="EMBL" id="SMD41904.1"/>
    </source>
</evidence>
<dbReference type="STRING" id="758820.SAMN00777080_0438"/>
<evidence type="ECO:0000259" key="1">
    <source>
        <dbReference type="Pfam" id="PF13568"/>
    </source>
</evidence>
<keyword evidence="3" id="KW-1185">Reference proteome</keyword>
<name>A0A1W2GZD0_9BACT</name>